<evidence type="ECO:0000313" key="2">
    <source>
        <dbReference type="EMBL" id="JAS74456.1"/>
    </source>
</evidence>
<reference evidence="2" key="1">
    <citation type="submission" date="2015-11" db="EMBL/GenBank/DDBJ databases">
        <title>De novo transcriptome assembly of four potential Pierce s Disease insect vectors from Arizona vineyards.</title>
        <authorList>
            <person name="Tassone E.E."/>
        </authorList>
    </citation>
    <scope>NUCLEOTIDE SEQUENCE</scope>
</reference>
<sequence length="107" mass="12433">MGWVQNYTTNNNSLESRSDSPTRQKKVDFDLTATSVQDFYEYRRKVKRGKYPNPFDASKKPSQSVLKDSTPSPISPFYKKAYNINYWTPAVSTTQLIEQMESFDTDE</sequence>
<feature type="compositionally biased region" description="Polar residues" evidence="1">
    <location>
        <begin position="1"/>
        <end position="15"/>
    </location>
</feature>
<organism evidence="2">
    <name type="scientific">Homalodisca liturata</name>
    <dbReference type="NCBI Taxonomy" id="320908"/>
    <lineage>
        <taxon>Eukaryota</taxon>
        <taxon>Metazoa</taxon>
        <taxon>Ecdysozoa</taxon>
        <taxon>Arthropoda</taxon>
        <taxon>Hexapoda</taxon>
        <taxon>Insecta</taxon>
        <taxon>Pterygota</taxon>
        <taxon>Neoptera</taxon>
        <taxon>Paraneoptera</taxon>
        <taxon>Hemiptera</taxon>
        <taxon>Auchenorrhyncha</taxon>
        <taxon>Membracoidea</taxon>
        <taxon>Cicadellidae</taxon>
        <taxon>Cicadellinae</taxon>
        <taxon>Proconiini</taxon>
        <taxon>Homalodisca</taxon>
    </lineage>
</organism>
<proteinExistence type="predicted"/>
<evidence type="ECO:0000256" key="1">
    <source>
        <dbReference type="SAM" id="MobiDB-lite"/>
    </source>
</evidence>
<name>A0A1B6HIB7_9HEMI</name>
<dbReference type="EMBL" id="GECU01033250">
    <property type="protein sequence ID" value="JAS74456.1"/>
    <property type="molecule type" value="Transcribed_RNA"/>
</dbReference>
<feature type="compositionally biased region" description="Basic and acidic residues" evidence="1">
    <location>
        <begin position="16"/>
        <end position="26"/>
    </location>
</feature>
<protein>
    <submittedName>
        <fullName evidence="2">Uncharacterized protein</fullName>
    </submittedName>
</protein>
<feature type="compositionally biased region" description="Polar residues" evidence="1">
    <location>
        <begin position="60"/>
        <end position="70"/>
    </location>
</feature>
<gene>
    <name evidence="2" type="ORF">g.10310</name>
    <name evidence="3" type="ORF">g.10311</name>
</gene>
<accession>A0A1B6HIB7</accession>
<dbReference type="EMBL" id="GECU01030295">
    <property type="protein sequence ID" value="JAS77411.1"/>
    <property type="molecule type" value="Transcribed_RNA"/>
</dbReference>
<feature type="region of interest" description="Disordered" evidence="1">
    <location>
        <begin position="49"/>
        <end position="70"/>
    </location>
</feature>
<dbReference type="AlphaFoldDB" id="A0A1B6HIB7"/>
<evidence type="ECO:0000313" key="3">
    <source>
        <dbReference type="EMBL" id="JAS77411.1"/>
    </source>
</evidence>
<feature type="region of interest" description="Disordered" evidence="1">
    <location>
        <begin position="1"/>
        <end position="26"/>
    </location>
</feature>